<dbReference type="SUPFAM" id="SSF46689">
    <property type="entry name" value="Homeodomain-like"/>
    <property type="match status" value="1"/>
</dbReference>
<proteinExistence type="predicted"/>
<evidence type="ECO:0000313" key="5">
    <source>
        <dbReference type="EMBL" id="NYI45236.1"/>
    </source>
</evidence>
<dbReference type="Pfam" id="PF00440">
    <property type="entry name" value="TetR_N"/>
    <property type="match status" value="1"/>
</dbReference>
<protein>
    <submittedName>
        <fullName evidence="5">AcrR family transcriptional regulator</fullName>
    </submittedName>
</protein>
<evidence type="ECO:0000256" key="3">
    <source>
        <dbReference type="SAM" id="MobiDB-lite"/>
    </source>
</evidence>
<dbReference type="PROSITE" id="PS50977">
    <property type="entry name" value="HTH_TETR_2"/>
    <property type="match status" value="1"/>
</dbReference>
<feature type="domain" description="HTH tetR-type" evidence="4">
    <location>
        <begin position="15"/>
        <end position="75"/>
    </location>
</feature>
<dbReference type="Gene3D" id="1.10.357.10">
    <property type="entry name" value="Tetracycline Repressor, domain 2"/>
    <property type="match status" value="1"/>
</dbReference>
<dbReference type="GO" id="GO:0003700">
    <property type="term" value="F:DNA-binding transcription factor activity"/>
    <property type="evidence" value="ECO:0007669"/>
    <property type="project" value="TreeGrafter"/>
</dbReference>
<accession>A0A7Y9ZKM2</accession>
<evidence type="ECO:0000256" key="2">
    <source>
        <dbReference type="PROSITE-ProRule" id="PRU00335"/>
    </source>
</evidence>
<dbReference type="EMBL" id="JACBZM010000001">
    <property type="protein sequence ID" value="NYI45236.1"/>
    <property type="molecule type" value="Genomic_DNA"/>
</dbReference>
<dbReference type="GO" id="GO:0000976">
    <property type="term" value="F:transcription cis-regulatory region binding"/>
    <property type="evidence" value="ECO:0007669"/>
    <property type="project" value="TreeGrafter"/>
</dbReference>
<gene>
    <name evidence="5" type="ORF">BJ993_002316</name>
</gene>
<dbReference type="InterPro" id="IPR009057">
    <property type="entry name" value="Homeodomain-like_sf"/>
</dbReference>
<keyword evidence="1 2" id="KW-0238">DNA-binding</keyword>
<feature type="region of interest" description="Disordered" evidence="3">
    <location>
        <begin position="194"/>
        <end position="213"/>
    </location>
</feature>
<dbReference type="AlphaFoldDB" id="A0A7Y9ZKM2"/>
<dbReference type="PRINTS" id="PR00455">
    <property type="entry name" value="HTHTETR"/>
</dbReference>
<evidence type="ECO:0000259" key="4">
    <source>
        <dbReference type="PROSITE" id="PS50977"/>
    </source>
</evidence>
<evidence type="ECO:0000256" key="1">
    <source>
        <dbReference type="ARBA" id="ARBA00023125"/>
    </source>
</evidence>
<feature type="compositionally biased region" description="Basic residues" evidence="3">
    <location>
        <begin position="203"/>
        <end position="213"/>
    </location>
</feature>
<sequence>MLGESKRDRIAERRAATRREILDAAWAQAREVGIANITLRDIAREVGMQPPSLYSHFDSKNAVYDAMYAEAWAEYEAHALAQLDDVPAHPRAAIHRAGRVFFDFAVADLARHQLMNQRTIPGFEPTAEAYAPAVRVLDHGIAFLASQGVTERADFDIWISLIGGLIDQQLANDPGGDRFSRLLERAIDMFADAVGMPPLPQKHPTRRKAGTPR</sequence>
<organism evidence="5 6">
    <name type="scientific">Nocardioides aromaticivorans</name>
    <dbReference type="NCBI Taxonomy" id="200618"/>
    <lineage>
        <taxon>Bacteria</taxon>
        <taxon>Bacillati</taxon>
        <taxon>Actinomycetota</taxon>
        <taxon>Actinomycetes</taxon>
        <taxon>Propionibacteriales</taxon>
        <taxon>Nocardioidaceae</taxon>
        <taxon>Nocardioides</taxon>
    </lineage>
</organism>
<dbReference type="InterPro" id="IPR050109">
    <property type="entry name" value="HTH-type_TetR-like_transc_reg"/>
</dbReference>
<feature type="DNA-binding region" description="H-T-H motif" evidence="2">
    <location>
        <begin position="38"/>
        <end position="57"/>
    </location>
</feature>
<comment type="caution">
    <text evidence="5">The sequence shown here is derived from an EMBL/GenBank/DDBJ whole genome shotgun (WGS) entry which is preliminary data.</text>
</comment>
<dbReference type="PANTHER" id="PTHR30055:SF220">
    <property type="entry name" value="TETR-FAMILY REGULATORY PROTEIN"/>
    <property type="match status" value="1"/>
</dbReference>
<evidence type="ECO:0000313" key="6">
    <source>
        <dbReference type="Proteomes" id="UP000562045"/>
    </source>
</evidence>
<name>A0A7Y9ZKM2_9ACTN</name>
<dbReference type="Proteomes" id="UP000562045">
    <property type="component" value="Unassembled WGS sequence"/>
</dbReference>
<reference evidence="5 6" key="1">
    <citation type="submission" date="2020-07" db="EMBL/GenBank/DDBJ databases">
        <title>Sequencing the genomes of 1000 actinobacteria strains.</title>
        <authorList>
            <person name="Klenk H.-P."/>
        </authorList>
    </citation>
    <scope>NUCLEOTIDE SEQUENCE [LARGE SCALE GENOMIC DNA]</scope>
    <source>
        <strain evidence="5 6">DSM 15131</strain>
    </source>
</reference>
<dbReference type="PANTHER" id="PTHR30055">
    <property type="entry name" value="HTH-TYPE TRANSCRIPTIONAL REGULATOR RUTR"/>
    <property type="match status" value="1"/>
</dbReference>
<dbReference type="RefSeq" id="WP_179648917.1">
    <property type="nucleotide sequence ID" value="NZ_JACBZM010000001.1"/>
</dbReference>
<dbReference type="InterPro" id="IPR001647">
    <property type="entry name" value="HTH_TetR"/>
</dbReference>